<dbReference type="GO" id="GO:0051536">
    <property type="term" value="F:iron-sulfur cluster binding"/>
    <property type="evidence" value="ECO:0007669"/>
    <property type="project" value="InterPro"/>
</dbReference>
<organism evidence="3 4">
    <name type="scientific">Pachysolen tannophilus NRRL Y-2460</name>
    <dbReference type="NCBI Taxonomy" id="669874"/>
    <lineage>
        <taxon>Eukaryota</taxon>
        <taxon>Fungi</taxon>
        <taxon>Dikarya</taxon>
        <taxon>Ascomycota</taxon>
        <taxon>Saccharomycotina</taxon>
        <taxon>Pichiomycetes</taxon>
        <taxon>Pachysolenaceae</taxon>
        <taxon>Pachysolen</taxon>
    </lineage>
</organism>
<evidence type="ECO:0000259" key="2">
    <source>
        <dbReference type="SMART" id="SM00932"/>
    </source>
</evidence>
<dbReference type="GO" id="GO:0005506">
    <property type="term" value="F:iron ion binding"/>
    <property type="evidence" value="ECO:0007669"/>
    <property type="project" value="InterPro"/>
</dbReference>
<comment type="similarity">
    <text evidence="1">Belongs to the NifU family.</text>
</comment>
<evidence type="ECO:0000313" key="3">
    <source>
        <dbReference type="EMBL" id="ODV93416.1"/>
    </source>
</evidence>
<dbReference type="STRING" id="669874.A0A1E4TNS4"/>
<keyword evidence="4" id="KW-1185">Reference proteome</keyword>
<evidence type="ECO:0000313" key="4">
    <source>
        <dbReference type="Proteomes" id="UP000094236"/>
    </source>
</evidence>
<dbReference type="AlphaFoldDB" id="A0A1E4TNS4"/>
<dbReference type="SUPFAM" id="SSF117916">
    <property type="entry name" value="Fe-S cluster assembly (FSCA) domain-like"/>
    <property type="match status" value="1"/>
</dbReference>
<sequence>MISGSLVGSALRRSVYRPVPRLSFISFVGKRFLNLKVEQTPNENALKFVSKEKRFLPSALNHSIQIETLNDAFEVSPLAQKLFKINGVKSLMIGENFISVNKVGLNELSHSEELKWDILKPKIVKTISEHMDENLPVLSDNYSISDLNNTNNEGLDSDDDLTYEIKELIRTRIQPALQDDGGDIKFRKFDPESGVVYIKLQGACKSCSLSTETLKNGIEQMLKHYIEEVNEVKAILDPEEEIAINEFEKFEKKLKNKDNQNN</sequence>
<dbReference type="PIRSF" id="PIRSF036773">
    <property type="entry name" value="HIRIP5"/>
    <property type="match status" value="1"/>
</dbReference>
<dbReference type="Gene3D" id="3.30.1370.70">
    <property type="entry name" value="Scaffold protein Nfu/NifU, N-terminal domain"/>
    <property type="match status" value="1"/>
</dbReference>
<dbReference type="Proteomes" id="UP000094236">
    <property type="component" value="Unassembled WGS sequence"/>
</dbReference>
<dbReference type="GO" id="GO:0044572">
    <property type="term" value="P:[4Fe-4S] cluster assembly"/>
    <property type="evidence" value="ECO:0007669"/>
    <property type="project" value="EnsemblFungi"/>
</dbReference>
<accession>A0A1E4TNS4</accession>
<dbReference type="EMBL" id="KV454018">
    <property type="protein sequence ID" value="ODV93416.1"/>
    <property type="molecule type" value="Genomic_DNA"/>
</dbReference>
<dbReference type="PANTHER" id="PTHR11178">
    <property type="entry name" value="IRON-SULFUR CLUSTER SCAFFOLD PROTEIN NFU-RELATED"/>
    <property type="match status" value="1"/>
</dbReference>
<dbReference type="InterPro" id="IPR034904">
    <property type="entry name" value="FSCA_dom_sf"/>
</dbReference>
<proteinExistence type="inferred from homology"/>
<dbReference type="Gene3D" id="3.30.300.130">
    <property type="entry name" value="Fe-S cluster assembly (FSCA)"/>
    <property type="match status" value="1"/>
</dbReference>
<dbReference type="InterPro" id="IPR001075">
    <property type="entry name" value="NIF_FeS_clus_asmbl_NifU_C"/>
</dbReference>
<dbReference type="SMART" id="SM00932">
    <property type="entry name" value="Nfu_N"/>
    <property type="match status" value="1"/>
</dbReference>
<dbReference type="SUPFAM" id="SSF110836">
    <property type="entry name" value="Hypothetical protein SAV1430"/>
    <property type="match status" value="1"/>
</dbReference>
<feature type="domain" description="Scaffold protein Nfu/NifU N-terminal" evidence="2">
    <location>
        <begin position="35"/>
        <end position="134"/>
    </location>
</feature>
<dbReference type="InterPro" id="IPR035433">
    <property type="entry name" value="NFU1-like"/>
</dbReference>
<dbReference type="PANTHER" id="PTHR11178:SF1">
    <property type="entry name" value="NFU1 IRON-SULFUR CLUSTER SCAFFOLD HOMOLOG, MITOCHONDRIAL"/>
    <property type="match status" value="1"/>
</dbReference>
<dbReference type="GO" id="GO:0005759">
    <property type="term" value="C:mitochondrial matrix"/>
    <property type="evidence" value="ECO:0007669"/>
    <property type="project" value="EnsemblFungi"/>
</dbReference>
<dbReference type="InterPro" id="IPR036498">
    <property type="entry name" value="Nfu/NifU_N_sf"/>
</dbReference>
<protein>
    <recommendedName>
        <fullName evidence="2">Scaffold protein Nfu/NifU N-terminal domain-containing protein</fullName>
    </recommendedName>
</protein>
<reference evidence="4" key="1">
    <citation type="submission" date="2016-05" db="EMBL/GenBank/DDBJ databases">
        <title>Comparative genomics of biotechnologically important yeasts.</title>
        <authorList>
            <consortium name="DOE Joint Genome Institute"/>
            <person name="Riley R."/>
            <person name="Haridas S."/>
            <person name="Wolfe K.H."/>
            <person name="Lopes M.R."/>
            <person name="Hittinger C.T."/>
            <person name="Goker M."/>
            <person name="Salamov A."/>
            <person name="Wisecaver J."/>
            <person name="Long T.M."/>
            <person name="Aerts A.L."/>
            <person name="Barry K."/>
            <person name="Choi C."/>
            <person name="Clum A."/>
            <person name="Coughlan A.Y."/>
            <person name="Deshpande S."/>
            <person name="Douglass A.P."/>
            <person name="Hanson S.J."/>
            <person name="Klenk H.-P."/>
            <person name="Labutti K."/>
            <person name="Lapidus A."/>
            <person name="Lindquist E."/>
            <person name="Lipzen A."/>
            <person name="Meier-Kolthoff J.P."/>
            <person name="Ohm R.A."/>
            <person name="Otillar R.P."/>
            <person name="Pangilinan J."/>
            <person name="Peng Y."/>
            <person name="Rokas A."/>
            <person name="Rosa C.A."/>
            <person name="Scheuner C."/>
            <person name="Sibirny A.A."/>
            <person name="Slot J.C."/>
            <person name="Stielow J.B."/>
            <person name="Sun H."/>
            <person name="Kurtzman C.P."/>
            <person name="Blackwell M."/>
            <person name="Grigoriev I.V."/>
            <person name="Jeffries T.W."/>
        </authorList>
    </citation>
    <scope>NUCLEOTIDE SEQUENCE [LARGE SCALE GENOMIC DNA]</scope>
    <source>
        <strain evidence="4">NRRL Y-2460</strain>
    </source>
</reference>
<dbReference type="InterPro" id="IPR014824">
    <property type="entry name" value="Nfu/NifU_N"/>
</dbReference>
<gene>
    <name evidence="3" type="ORF">PACTADRAFT_77752</name>
</gene>
<dbReference type="Pfam" id="PF01106">
    <property type="entry name" value="NifU"/>
    <property type="match status" value="1"/>
</dbReference>
<dbReference type="OrthoDB" id="565552at2759"/>
<dbReference type="Pfam" id="PF08712">
    <property type="entry name" value="Nfu_N"/>
    <property type="match status" value="1"/>
</dbReference>
<evidence type="ECO:0000256" key="1">
    <source>
        <dbReference type="ARBA" id="ARBA00006420"/>
    </source>
</evidence>
<name>A0A1E4TNS4_PACTA</name>